<keyword evidence="2" id="KW-1185">Reference proteome</keyword>
<dbReference type="HOGENOM" id="CLU_3252770_0_0_4"/>
<comment type="caution">
    <text evidence="1">The sequence shown here is derived from an EMBL/GenBank/DDBJ whole genome shotgun (WGS) entry which is preliminary data.</text>
</comment>
<organism evidence="1 2">
    <name type="scientific">Kingella denitrificans ATCC 33394</name>
    <dbReference type="NCBI Taxonomy" id="888741"/>
    <lineage>
        <taxon>Bacteria</taxon>
        <taxon>Pseudomonadati</taxon>
        <taxon>Pseudomonadota</taxon>
        <taxon>Betaproteobacteria</taxon>
        <taxon>Neisseriales</taxon>
        <taxon>Neisseriaceae</taxon>
        <taxon>Kingella</taxon>
    </lineage>
</organism>
<accession>F0F090</accession>
<evidence type="ECO:0000313" key="2">
    <source>
        <dbReference type="Proteomes" id="UP000004088"/>
    </source>
</evidence>
<sequence length="42" mass="4522">MLGNLPPFGLSTGITTQCAIMIEIDKTSIANIIQKQPALQNH</sequence>
<reference evidence="1 2" key="1">
    <citation type="submission" date="2011-01" db="EMBL/GenBank/DDBJ databases">
        <authorList>
            <person name="Muzny D."/>
            <person name="Qin X."/>
            <person name="Deng J."/>
            <person name="Jiang H."/>
            <person name="Liu Y."/>
            <person name="Qu J."/>
            <person name="Song X.-Z."/>
            <person name="Zhang L."/>
            <person name="Thornton R."/>
            <person name="Coyle M."/>
            <person name="Francisco L."/>
            <person name="Jackson L."/>
            <person name="Javaid M."/>
            <person name="Korchina V."/>
            <person name="Kovar C."/>
            <person name="Mata R."/>
            <person name="Mathew T."/>
            <person name="Ngo R."/>
            <person name="Nguyen L."/>
            <person name="Nguyen N."/>
            <person name="Okwuonu G."/>
            <person name="Ongeri F."/>
            <person name="Pham C."/>
            <person name="Simmons D."/>
            <person name="Wilczek-Boney K."/>
            <person name="Hale W."/>
            <person name="Jakkamsetti A."/>
            <person name="Pham P."/>
            <person name="Ruth R."/>
            <person name="San Lucas F."/>
            <person name="Warren J."/>
            <person name="Zhang J."/>
            <person name="Zhao Z."/>
            <person name="Zhou C."/>
            <person name="Zhu D."/>
            <person name="Lee S."/>
            <person name="Bess C."/>
            <person name="Blankenburg K."/>
            <person name="Forbes L."/>
            <person name="Fu Q."/>
            <person name="Gubbala S."/>
            <person name="Hirani K."/>
            <person name="Jayaseelan J.C."/>
            <person name="Lara F."/>
            <person name="Munidasa M."/>
            <person name="Palculict T."/>
            <person name="Patil S."/>
            <person name="Pu L.-L."/>
            <person name="Saada N."/>
            <person name="Tang L."/>
            <person name="Weissenberger G."/>
            <person name="Zhu Y."/>
            <person name="Hemphill L."/>
            <person name="Shang Y."/>
            <person name="Youmans B."/>
            <person name="Ayvaz T."/>
            <person name="Ross M."/>
            <person name="Santibanez J."/>
            <person name="Aqrawi P."/>
            <person name="Gross S."/>
            <person name="Joshi V."/>
            <person name="Fowler G."/>
            <person name="Nazareth L."/>
            <person name="Reid J."/>
            <person name="Worley K."/>
            <person name="Petrosino J."/>
            <person name="Highlander S."/>
            <person name="Gibbs R."/>
        </authorList>
    </citation>
    <scope>NUCLEOTIDE SEQUENCE [LARGE SCALE GENOMIC DNA]</scope>
    <source>
        <strain evidence="1 2">ATCC 33394</strain>
    </source>
</reference>
<evidence type="ECO:0000313" key="1">
    <source>
        <dbReference type="EMBL" id="EGC17011.1"/>
    </source>
</evidence>
<name>F0F090_9NEIS</name>
<dbReference type="Proteomes" id="UP000004088">
    <property type="component" value="Unassembled WGS sequence"/>
</dbReference>
<dbReference type="EMBL" id="AEWV01000024">
    <property type="protein sequence ID" value="EGC17011.1"/>
    <property type="molecule type" value="Genomic_DNA"/>
</dbReference>
<protein>
    <submittedName>
        <fullName evidence="1">Uncharacterized protein</fullName>
    </submittedName>
</protein>
<proteinExistence type="predicted"/>
<dbReference type="AlphaFoldDB" id="F0F090"/>
<gene>
    <name evidence="1" type="ORF">HMPREF9098_1524</name>
</gene>